<dbReference type="Proteomes" id="UP000695562">
    <property type="component" value="Unassembled WGS sequence"/>
</dbReference>
<dbReference type="Pfam" id="PF19038">
    <property type="entry name" value="Fuz_longin_3"/>
    <property type="match status" value="1"/>
</dbReference>
<dbReference type="InterPro" id="IPR036365">
    <property type="entry name" value="PGBD-like_sf"/>
</dbReference>
<feature type="compositionally biased region" description="Polar residues" evidence="1">
    <location>
        <begin position="341"/>
        <end position="354"/>
    </location>
</feature>
<proteinExistence type="predicted"/>
<keyword evidence="6" id="KW-1185">Reference proteome</keyword>
<dbReference type="InterPro" id="IPR036366">
    <property type="entry name" value="PGBDSf"/>
</dbReference>
<sequence>MKCLLIVDSIKDETLYSEHNVDTLGVNIKAIIQFIQMNIGERPYFFQAGKHRFVFQYNEHLWFILVSDDEDSEILLRHRLNLLNQLFVMILGSWLTEKNTTYFSSMYRLKKKMSQISATVNTMFDESQSVLAQAYESLEVNSGLRERCKNSLRDLLNSLTDSSYALMFVGTKLLAHNFKTKEKHVLIHSDIFLLSIYLQIQLHPRTIEKITKKNIDSPISQEINSFEQVPVSPIMESNNQDTNMNDINNSNSNNNNNNNINNSNNSIRINNSMERGINSSYQPIDENSAEEDNYETAPEDFDEPLYFLSSPFIDHLLEESNNNNCTTTTTANLSTSLPLPQQNNEKSSNINIGLSTSSGNVISPSPSSSSSSISSQYTAQSGTSRRNRHINLLIETLKEGLKSTSTGDAVSLINYSLYLIGYLDEYNQVTREIYTSTTEMAIKKFQEDNQLPANGAADFNIIKLILCKVRSTETIQKRRQDSLSNEDVTSFKDVSLMDDKSSSKYSLHNIIMNNQTNTTTAATTASTPTTSSTPATINNTPKQQSSNLLNTFDILDLNKSEYTQANSTYEKINLRFGNNNNNSYSPVWAFCSELQKNTFLIIINKDGGKDTAAEKKKLEESKALVYNSICKLYGDFLLTKEQSNIVISRFSHIPGLVHFLLIDRANHRIRAPSISPLFGSKFSGSGGDGSSPMLDSTNTRQNHNAMILFLKKKIWTMYSYCCQQLYRVNNNMIWNDKDFQYSYRLWAVDDENNEHKLDQQGYYRPNPKNFYNDLMKNTFPNSSKMKCYELLVLYIGILPTSMIAKNDKALFHLLFEIDE</sequence>
<gene>
    <name evidence="5" type="ORF">CYY_009771</name>
</gene>
<dbReference type="GO" id="GO:0016192">
    <property type="term" value="P:vesicle-mediated transport"/>
    <property type="evidence" value="ECO:0007669"/>
    <property type="project" value="InterPro"/>
</dbReference>
<organism evidence="5 6">
    <name type="scientific">Polysphondylium violaceum</name>
    <dbReference type="NCBI Taxonomy" id="133409"/>
    <lineage>
        <taxon>Eukaryota</taxon>
        <taxon>Amoebozoa</taxon>
        <taxon>Evosea</taxon>
        <taxon>Eumycetozoa</taxon>
        <taxon>Dictyostelia</taxon>
        <taxon>Dictyosteliales</taxon>
        <taxon>Dictyosteliaceae</taxon>
        <taxon>Polysphondylium</taxon>
    </lineage>
</organism>
<feature type="compositionally biased region" description="Low complexity" evidence="1">
    <location>
        <begin position="237"/>
        <end position="268"/>
    </location>
</feature>
<dbReference type="EMBL" id="AJWJ01000801">
    <property type="protein sequence ID" value="KAF2068910.1"/>
    <property type="molecule type" value="Genomic_DNA"/>
</dbReference>
<feature type="domain" description="Peptidoglycan binding-like" evidence="2">
    <location>
        <begin position="406"/>
        <end position="463"/>
    </location>
</feature>
<feature type="region of interest" description="Disordered" evidence="1">
    <location>
        <begin position="518"/>
        <end position="544"/>
    </location>
</feature>
<feature type="domain" description="FUZ/MON1/HPS1 first Longin" evidence="3">
    <location>
        <begin position="2"/>
        <end position="118"/>
    </location>
</feature>
<feature type="compositionally biased region" description="Low complexity" evidence="1">
    <location>
        <begin position="327"/>
        <end position="340"/>
    </location>
</feature>
<evidence type="ECO:0000256" key="1">
    <source>
        <dbReference type="SAM" id="MobiDB-lite"/>
    </source>
</evidence>
<dbReference type="PANTHER" id="PTHR12761:SF1">
    <property type="entry name" value="BLOC-3 COMPLEX MEMBER HPS1"/>
    <property type="match status" value="1"/>
</dbReference>
<evidence type="ECO:0000259" key="2">
    <source>
        <dbReference type="Pfam" id="PF01471"/>
    </source>
</evidence>
<dbReference type="PANTHER" id="PTHR12761">
    <property type="entry name" value="HERMANSKY-PUDLAK SYNDROME PROTEIN 1"/>
    <property type="match status" value="1"/>
</dbReference>
<feature type="compositionally biased region" description="Acidic residues" evidence="1">
    <location>
        <begin position="287"/>
        <end position="296"/>
    </location>
</feature>
<evidence type="ECO:0000313" key="5">
    <source>
        <dbReference type="EMBL" id="KAF2068910.1"/>
    </source>
</evidence>
<dbReference type="SUPFAM" id="SSF47090">
    <property type="entry name" value="PGBD-like"/>
    <property type="match status" value="1"/>
</dbReference>
<comment type="caution">
    <text evidence="5">The sequence shown here is derived from an EMBL/GenBank/DDBJ whole genome shotgun (WGS) entry which is preliminary data.</text>
</comment>
<dbReference type="InterPro" id="IPR026053">
    <property type="entry name" value="HPS1"/>
</dbReference>
<feature type="domain" description="FUZ/MON1/HPS1 third Longin" evidence="4">
    <location>
        <begin position="655"/>
        <end position="807"/>
    </location>
</feature>
<dbReference type="Gene3D" id="1.10.101.10">
    <property type="entry name" value="PGBD-like superfamily/PGBD"/>
    <property type="match status" value="1"/>
</dbReference>
<dbReference type="Pfam" id="PF01471">
    <property type="entry name" value="PG_binding_1"/>
    <property type="match status" value="1"/>
</dbReference>
<dbReference type="OrthoDB" id="18426at2759"/>
<name>A0A8J4UVQ5_9MYCE</name>
<accession>A0A8J4UVQ5</accession>
<evidence type="ECO:0000259" key="4">
    <source>
        <dbReference type="Pfam" id="PF19038"/>
    </source>
</evidence>
<reference evidence="5" key="1">
    <citation type="submission" date="2020-01" db="EMBL/GenBank/DDBJ databases">
        <title>Development of genomics and gene disruption for Polysphondylium violaceum indicates a role for the polyketide synthase stlB in stalk morphogenesis.</title>
        <authorList>
            <person name="Narita B."/>
            <person name="Kawabe Y."/>
            <person name="Kin K."/>
            <person name="Saito T."/>
            <person name="Gibbs R."/>
            <person name="Kuspa A."/>
            <person name="Muzny D."/>
            <person name="Queller D."/>
            <person name="Richards S."/>
            <person name="Strassman J."/>
            <person name="Sucgang R."/>
            <person name="Worley K."/>
            <person name="Schaap P."/>
        </authorList>
    </citation>
    <scope>NUCLEOTIDE SEQUENCE</scope>
    <source>
        <strain evidence="5">QSvi11</strain>
    </source>
</reference>
<feature type="region of interest" description="Disordered" evidence="1">
    <location>
        <begin position="235"/>
        <end position="268"/>
    </location>
</feature>
<evidence type="ECO:0000259" key="3">
    <source>
        <dbReference type="Pfam" id="PF19036"/>
    </source>
</evidence>
<evidence type="ECO:0000313" key="6">
    <source>
        <dbReference type="Proteomes" id="UP000695562"/>
    </source>
</evidence>
<feature type="compositionally biased region" description="Low complexity" evidence="1">
    <location>
        <begin position="518"/>
        <end position="541"/>
    </location>
</feature>
<dbReference type="AlphaFoldDB" id="A0A8J4UVQ5"/>
<dbReference type="InterPro" id="IPR043972">
    <property type="entry name" value="FUZ/MON1/HPS1_longin_1"/>
</dbReference>
<feature type="region of interest" description="Disordered" evidence="1">
    <location>
        <begin position="327"/>
        <end position="384"/>
    </location>
</feature>
<protein>
    <submittedName>
        <fullName evidence="5">Uncharacterized protein</fullName>
    </submittedName>
</protein>
<dbReference type="GO" id="GO:0031085">
    <property type="term" value="C:BLOC-3 complex"/>
    <property type="evidence" value="ECO:0007669"/>
    <property type="project" value="TreeGrafter"/>
</dbReference>
<dbReference type="GO" id="GO:0005085">
    <property type="term" value="F:guanyl-nucleotide exchange factor activity"/>
    <property type="evidence" value="ECO:0007669"/>
    <property type="project" value="TreeGrafter"/>
</dbReference>
<dbReference type="InterPro" id="IPR043970">
    <property type="entry name" value="FUZ/MON1/HPS1_longin_3"/>
</dbReference>
<feature type="compositionally biased region" description="Low complexity" evidence="1">
    <location>
        <begin position="355"/>
        <end position="375"/>
    </location>
</feature>
<feature type="region of interest" description="Disordered" evidence="1">
    <location>
        <begin position="277"/>
        <end position="296"/>
    </location>
</feature>
<dbReference type="InterPro" id="IPR002477">
    <property type="entry name" value="Peptidoglycan-bd-like"/>
</dbReference>
<dbReference type="Pfam" id="PF19036">
    <property type="entry name" value="Fuz_longin_1"/>
    <property type="match status" value="1"/>
</dbReference>